<dbReference type="PRINTS" id="PR00792">
    <property type="entry name" value="PEPSIN"/>
</dbReference>
<feature type="signal peptide" evidence="14">
    <location>
        <begin position="1"/>
        <end position="26"/>
    </location>
</feature>
<dbReference type="GO" id="GO:0006508">
    <property type="term" value="P:proteolysis"/>
    <property type="evidence" value="ECO:0007669"/>
    <property type="project" value="UniProtKB-KW"/>
</dbReference>
<feature type="disulfide bond" evidence="11">
    <location>
        <begin position="429"/>
        <end position="465"/>
    </location>
</feature>
<dbReference type="STRING" id="181874.A0A409VAE9"/>
<dbReference type="Gene3D" id="2.40.70.10">
    <property type="entry name" value="Acid Proteases"/>
    <property type="match status" value="2"/>
</dbReference>
<dbReference type="Proteomes" id="UP000284842">
    <property type="component" value="Unassembled WGS sequence"/>
</dbReference>
<dbReference type="GO" id="GO:0004190">
    <property type="term" value="F:aspartic-type endopeptidase activity"/>
    <property type="evidence" value="ECO:0007669"/>
    <property type="project" value="UniProtKB-KW"/>
</dbReference>
<organism evidence="16 17">
    <name type="scientific">Panaeolus cyanescens</name>
    <dbReference type="NCBI Taxonomy" id="181874"/>
    <lineage>
        <taxon>Eukaryota</taxon>
        <taxon>Fungi</taxon>
        <taxon>Dikarya</taxon>
        <taxon>Basidiomycota</taxon>
        <taxon>Agaricomycotina</taxon>
        <taxon>Agaricomycetes</taxon>
        <taxon>Agaricomycetidae</taxon>
        <taxon>Agaricales</taxon>
        <taxon>Agaricineae</taxon>
        <taxon>Galeropsidaceae</taxon>
        <taxon>Panaeolus</taxon>
    </lineage>
</organism>
<evidence type="ECO:0000256" key="14">
    <source>
        <dbReference type="SAM" id="SignalP"/>
    </source>
</evidence>
<keyword evidence="3" id="KW-1003">Cell membrane</keyword>
<comment type="subcellular location">
    <subcellularLocation>
        <location evidence="1">Cell membrane</location>
    </subcellularLocation>
</comment>
<dbReference type="GO" id="GO:0005886">
    <property type="term" value="C:plasma membrane"/>
    <property type="evidence" value="ECO:0007669"/>
    <property type="project" value="UniProtKB-SubCell"/>
</dbReference>
<evidence type="ECO:0000256" key="7">
    <source>
        <dbReference type="ARBA" id="ARBA00023136"/>
    </source>
</evidence>
<dbReference type="InterPro" id="IPR033121">
    <property type="entry name" value="PEPTIDASE_A1"/>
</dbReference>
<dbReference type="InterPro" id="IPR034164">
    <property type="entry name" value="Pepsin-like_dom"/>
</dbReference>
<reference evidence="16 17" key="1">
    <citation type="journal article" date="2018" name="Evol. Lett.">
        <title>Horizontal gene cluster transfer increased hallucinogenic mushroom diversity.</title>
        <authorList>
            <person name="Reynolds H.T."/>
            <person name="Vijayakumar V."/>
            <person name="Gluck-Thaler E."/>
            <person name="Korotkin H.B."/>
            <person name="Matheny P.B."/>
            <person name="Slot J.C."/>
        </authorList>
    </citation>
    <scope>NUCLEOTIDE SEQUENCE [LARGE SCALE GENOMIC DNA]</scope>
    <source>
        <strain evidence="16 17">2629</strain>
    </source>
</reference>
<dbReference type="EMBL" id="NHTK01006107">
    <property type="protein sequence ID" value="PPQ63842.1"/>
    <property type="molecule type" value="Genomic_DNA"/>
</dbReference>
<dbReference type="OrthoDB" id="2747330at2759"/>
<keyword evidence="8" id="KW-0325">Glycoprotein</keyword>
<dbReference type="SUPFAM" id="SSF50630">
    <property type="entry name" value="Acid proteases"/>
    <property type="match status" value="1"/>
</dbReference>
<evidence type="ECO:0000256" key="4">
    <source>
        <dbReference type="ARBA" id="ARBA00022670"/>
    </source>
</evidence>
<sequence>MQLTLTMTSLLGGLFLMLATLDAVKAAPNEVNKQSITLPLTKVQSTTPGLHPQLRLQQHINRSVRRLARMKRREAPSSRELEERLYKRVTSLQGEDGALERRYNRMGVPRRSSSHTFEKRFNRHGVHQTRPKKSAAGNNLVANNRKGKNKNKNQLAAPVPPPITTADQPSDTDSLGLDIEAQDIGYLATIQIGTPPRNFEILMDSGSADFWVGAENCQSQDGGGCGNHIFLGAQSSSSFQDTNTQFQVTYGTGSVQGDIITDNVLIAGLNLPGHTFGVATTESVDFSSDQTPFDGLMGLAKSQLSEQQTDTPPESLAKQNLIPDAIVSFKLARLADGNNDGEITFGSLDQTKFDPATLVTLDNVNADGFWEAAVDASSVDGTDTGLQGRTAILDTGTTLMVVPADDATAIHNLIQGAQSDGQGGFTVPCTTNATVVLTFGGRDFAIDPRDIAFQPLDPNDPSGDCVSGIASGEIGGPTEWLVGDTFLKNAYFSTDVGKNTLSLAKLV</sequence>
<keyword evidence="9" id="KW-0449">Lipoprotein</keyword>
<dbReference type="FunCoup" id="A0A409VAE9">
    <property type="interactions" value="41"/>
</dbReference>
<feature type="region of interest" description="Disordered" evidence="13">
    <location>
        <begin position="123"/>
        <end position="170"/>
    </location>
</feature>
<dbReference type="InterPro" id="IPR021109">
    <property type="entry name" value="Peptidase_aspartic_dom_sf"/>
</dbReference>
<keyword evidence="14" id="KW-0732">Signal</keyword>
<evidence type="ECO:0000259" key="15">
    <source>
        <dbReference type="PROSITE" id="PS51767"/>
    </source>
</evidence>
<proteinExistence type="inferred from homology"/>
<evidence type="ECO:0000256" key="9">
    <source>
        <dbReference type="ARBA" id="ARBA00023288"/>
    </source>
</evidence>
<feature type="active site" evidence="10">
    <location>
        <position position="394"/>
    </location>
</feature>
<evidence type="ECO:0000256" key="10">
    <source>
        <dbReference type="PIRSR" id="PIRSR601461-1"/>
    </source>
</evidence>
<dbReference type="InParanoid" id="A0A409VAE9"/>
<evidence type="ECO:0000256" key="11">
    <source>
        <dbReference type="PIRSR" id="PIRSR601461-2"/>
    </source>
</evidence>
<dbReference type="AlphaFoldDB" id="A0A409VAE9"/>
<dbReference type="InterPro" id="IPR001969">
    <property type="entry name" value="Aspartic_peptidase_AS"/>
</dbReference>
<dbReference type="PROSITE" id="PS00141">
    <property type="entry name" value="ASP_PROTEASE"/>
    <property type="match status" value="1"/>
</dbReference>
<keyword evidence="4 12" id="KW-0645">Protease</keyword>
<protein>
    <recommendedName>
        <fullName evidence="15">Peptidase A1 domain-containing protein</fullName>
    </recommendedName>
</protein>
<keyword evidence="11" id="KW-1015">Disulfide bond</keyword>
<evidence type="ECO:0000256" key="8">
    <source>
        <dbReference type="ARBA" id="ARBA00023180"/>
    </source>
</evidence>
<feature type="chain" id="PRO_5019258227" description="Peptidase A1 domain-containing protein" evidence="14">
    <location>
        <begin position="27"/>
        <end position="507"/>
    </location>
</feature>
<comment type="caution">
    <text evidence="16">The sequence shown here is derived from an EMBL/GenBank/DDBJ whole genome shotgun (WGS) entry which is preliminary data.</text>
</comment>
<evidence type="ECO:0000256" key="3">
    <source>
        <dbReference type="ARBA" id="ARBA00022475"/>
    </source>
</evidence>
<dbReference type="FunFam" id="2.40.70.10:FF:000008">
    <property type="entry name" value="Cathepsin D"/>
    <property type="match status" value="1"/>
</dbReference>
<dbReference type="PANTHER" id="PTHR47966">
    <property type="entry name" value="BETA-SITE APP-CLEAVING ENZYME, ISOFORM A-RELATED"/>
    <property type="match status" value="1"/>
</dbReference>
<feature type="disulfide bond" evidence="11">
    <location>
        <begin position="217"/>
        <end position="225"/>
    </location>
</feature>
<dbReference type="CDD" id="cd05471">
    <property type="entry name" value="pepsin_like"/>
    <property type="match status" value="1"/>
</dbReference>
<feature type="domain" description="Peptidase A1" evidence="15">
    <location>
        <begin position="186"/>
        <end position="504"/>
    </location>
</feature>
<feature type="active site" evidence="10">
    <location>
        <position position="204"/>
    </location>
</feature>
<dbReference type="FunFam" id="2.40.70.10:FF:000060">
    <property type="entry name" value="Aspartic-type endopeptidase ctsD"/>
    <property type="match status" value="1"/>
</dbReference>
<keyword evidence="7" id="KW-0472">Membrane</keyword>
<evidence type="ECO:0000256" key="12">
    <source>
        <dbReference type="RuleBase" id="RU000454"/>
    </source>
</evidence>
<comment type="similarity">
    <text evidence="2 12">Belongs to the peptidase A1 family.</text>
</comment>
<evidence type="ECO:0000256" key="1">
    <source>
        <dbReference type="ARBA" id="ARBA00004236"/>
    </source>
</evidence>
<feature type="compositionally biased region" description="Basic residues" evidence="13">
    <location>
        <begin position="123"/>
        <end position="133"/>
    </location>
</feature>
<evidence type="ECO:0000256" key="5">
    <source>
        <dbReference type="ARBA" id="ARBA00022750"/>
    </source>
</evidence>
<keyword evidence="17" id="KW-1185">Reference proteome</keyword>
<dbReference type="Pfam" id="PF00026">
    <property type="entry name" value="Asp"/>
    <property type="match status" value="1"/>
</dbReference>
<accession>A0A409VAE9</accession>
<dbReference type="PROSITE" id="PS51767">
    <property type="entry name" value="PEPTIDASE_A1"/>
    <property type="match status" value="1"/>
</dbReference>
<evidence type="ECO:0000256" key="13">
    <source>
        <dbReference type="SAM" id="MobiDB-lite"/>
    </source>
</evidence>
<dbReference type="PANTHER" id="PTHR47966:SF75">
    <property type="entry name" value="ENDOPEPTIDASE (CTSD), PUTATIVE (AFU_ORTHOLOGUE AFUA_4G07040)-RELATED"/>
    <property type="match status" value="1"/>
</dbReference>
<evidence type="ECO:0000256" key="6">
    <source>
        <dbReference type="ARBA" id="ARBA00022801"/>
    </source>
</evidence>
<name>A0A409VAE9_9AGAR</name>
<gene>
    <name evidence="16" type="ORF">CVT24_009055</name>
</gene>
<keyword evidence="6 12" id="KW-0378">Hydrolase</keyword>
<evidence type="ECO:0000256" key="2">
    <source>
        <dbReference type="ARBA" id="ARBA00007447"/>
    </source>
</evidence>
<evidence type="ECO:0000313" key="17">
    <source>
        <dbReference type="Proteomes" id="UP000284842"/>
    </source>
</evidence>
<keyword evidence="5 12" id="KW-0064">Aspartyl protease</keyword>
<evidence type="ECO:0000313" key="16">
    <source>
        <dbReference type="EMBL" id="PPQ63842.1"/>
    </source>
</evidence>
<dbReference type="InterPro" id="IPR001461">
    <property type="entry name" value="Aspartic_peptidase_A1"/>
</dbReference>